<dbReference type="OrthoDB" id="74545at2759"/>
<feature type="compositionally biased region" description="Polar residues" evidence="1">
    <location>
        <begin position="90"/>
        <end position="108"/>
    </location>
</feature>
<sequence>MGRTLGTLPSQRELLTKLVHALCETAHDDSDNAIAAATRVPERHSSPAPEPWDSPQRQKLILTLHVIFPDMLLPALDLLDRNMVRRLTLTTAPSPGQSPQQDASSVSPGQARGEPSGTGRQALYTVRSMASTLPRRGAPGKAAATRVYLVHLEAWSCSCAGFAVDAYAASVREGMAETTAGGGDDAAAQIWKFGGLSLTGLDAHGVESTPCCKHLLACLLVDKWEDVLAGHVEDKECTVEELAGIIAGI</sequence>
<reference evidence="2 3" key="1">
    <citation type="journal article" date="2016" name="Genome Biol. Evol.">
        <title>Divergent and convergent evolution of fungal pathogenicity.</title>
        <authorList>
            <person name="Shang Y."/>
            <person name="Xiao G."/>
            <person name="Zheng P."/>
            <person name="Cen K."/>
            <person name="Zhan S."/>
            <person name="Wang C."/>
        </authorList>
    </citation>
    <scope>NUCLEOTIDE SEQUENCE [LARGE SCALE GENOMIC DNA]</scope>
    <source>
        <strain evidence="2 3">RCEF 3172</strain>
    </source>
</reference>
<evidence type="ECO:0000256" key="1">
    <source>
        <dbReference type="SAM" id="MobiDB-lite"/>
    </source>
</evidence>
<organism evidence="2 3">
    <name type="scientific">Beauveria brongniartii RCEF 3172</name>
    <dbReference type="NCBI Taxonomy" id="1081107"/>
    <lineage>
        <taxon>Eukaryota</taxon>
        <taxon>Fungi</taxon>
        <taxon>Dikarya</taxon>
        <taxon>Ascomycota</taxon>
        <taxon>Pezizomycotina</taxon>
        <taxon>Sordariomycetes</taxon>
        <taxon>Hypocreomycetidae</taxon>
        <taxon>Hypocreales</taxon>
        <taxon>Cordycipitaceae</taxon>
        <taxon>Beauveria</taxon>
        <taxon>Beauveria brongniartii</taxon>
    </lineage>
</organism>
<proteinExistence type="predicted"/>
<dbReference type="EMBL" id="AZHA01000032">
    <property type="protein sequence ID" value="OAA37150.1"/>
    <property type="molecule type" value="Genomic_DNA"/>
</dbReference>
<protein>
    <recommendedName>
        <fullName evidence="4">SWIM-type domain-containing protein</fullName>
    </recommendedName>
</protein>
<keyword evidence="3" id="KW-1185">Reference proteome</keyword>
<dbReference type="Proteomes" id="UP000076863">
    <property type="component" value="Unassembled WGS sequence"/>
</dbReference>
<name>A0A166YQ39_9HYPO</name>
<gene>
    <name evidence="2" type="ORF">BBO_07849</name>
</gene>
<evidence type="ECO:0008006" key="4">
    <source>
        <dbReference type="Google" id="ProtNLM"/>
    </source>
</evidence>
<accession>A0A166YQ39</accession>
<comment type="caution">
    <text evidence="2">The sequence shown here is derived from an EMBL/GenBank/DDBJ whole genome shotgun (WGS) entry which is preliminary data.</text>
</comment>
<evidence type="ECO:0000313" key="3">
    <source>
        <dbReference type="Proteomes" id="UP000076863"/>
    </source>
</evidence>
<evidence type="ECO:0000313" key="2">
    <source>
        <dbReference type="EMBL" id="OAA37150.1"/>
    </source>
</evidence>
<feature type="region of interest" description="Disordered" evidence="1">
    <location>
        <begin position="90"/>
        <end position="121"/>
    </location>
</feature>
<dbReference type="AlphaFoldDB" id="A0A166YQ39"/>